<feature type="signal peptide" evidence="1">
    <location>
        <begin position="1"/>
        <end position="19"/>
    </location>
</feature>
<comment type="caution">
    <text evidence="2">The sequence shown here is derived from an EMBL/GenBank/DDBJ whole genome shotgun (WGS) entry which is preliminary data.</text>
</comment>
<dbReference type="Proteomes" id="UP000652761">
    <property type="component" value="Unassembled WGS sequence"/>
</dbReference>
<evidence type="ECO:0000313" key="3">
    <source>
        <dbReference type="Proteomes" id="UP000652761"/>
    </source>
</evidence>
<sequence length="138" mass="15568">MVLAQLLLWLVSGDSLVVACPSGGTVVFVFQWWYLVVVRPNRVFPSSARPGEELLRAIRRSGTVFDALSTRGHREEWGKRRAMLGLRWFPDPEKAVVPAVATRSRQANPSRQELLSRHIVVSRSEGGRSLCRDSNRRS</sequence>
<evidence type="ECO:0008006" key="4">
    <source>
        <dbReference type="Google" id="ProtNLM"/>
    </source>
</evidence>
<evidence type="ECO:0000256" key="1">
    <source>
        <dbReference type="SAM" id="SignalP"/>
    </source>
</evidence>
<keyword evidence="1" id="KW-0732">Signal</keyword>
<feature type="chain" id="PRO_5032925695" description="Secreted protein" evidence="1">
    <location>
        <begin position="20"/>
        <end position="138"/>
    </location>
</feature>
<reference evidence="2" key="1">
    <citation type="submission" date="2017-07" db="EMBL/GenBank/DDBJ databases">
        <title>Taro Niue Genome Assembly and Annotation.</title>
        <authorList>
            <person name="Atibalentja N."/>
            <person name="Keating K."/>
            <person name="Fields C.J."/>
        </authorList>
    </citation>
    <scope>NUCLEOTIDE SEQUENCE</scope>
    <source>
        <strain evidence="2">Niue_2</strain>
        <tissue evidence="2">Leaf</tissue>
    </source>
</reference>
<protein>
    <recommendedName>
        <fullName evidence="4">Secreted protein</fullName>
    </recommendedName>
</protein>
<proteinExistence type="predicted"/>
<evidence type="ECO:0000313" key="2">
    <source>
        <dbReference type="EMBL" id="MQM13476.1"/>
    </source>
</evidence>
<keyword evidence="3" id="KW-1185">Reference proteome</keyword>
<dbReference type="EMBL" id="NMUH01005704">
    <property type="protein sequence ID" value="MQM13476.1"/>
    <property type="molecule type" value="Genomic_DNA"/>
</dbReference>
<accession>A0A843WZ41</accession>
<dbReference type="AlphaFoldDB" id="A0A843WZ41"/>
<gene>
    <name evidence="2" type="ORF">Taro_046401</name>
</gene>
<organism evidence="2 3">
    <name type="scientific">Colocasia esculenta</name>
    <name type="common">Wild taro</name>
    <name type="synonym">Arum esculentum</name>
    <dbReference type="NCBI Taxonomy" id="4460"/>
    <lineage>
        <taxon>Eukaryota</taxon>
        <taxon>Viridiplantae</taxon>
        <taxon>Streptophyta</taxon>
        <taxon>Embryophyta</taxon>
        <taxon>Tracheophyta</taxon>
        <taxon>Spermatophyta</taxon>
        <taxon>Magnoliopsida</taxon>
        <taxon>Liliopsida</taxon>
        <taxon>Araceae</taxon>
        <taxon>Aroideae</taxon>
        <taxon>Colocasieae</taxon>
        <taxon>Colocasia</taxon>
    </lineage>
</organism>
<name>A0A843WZ41_COLES</name>